<dbReference type="InterPro" id="IPR021523">
    <property type="entry name" value="DUF3187"/>
</dbReference>
<evidence type="ECO:0000313" key="2">
    <source>
        <dbReference type="Proteomes" id="UP001575181"/>
    </source>
</evidence>
<dbReference type="RefSeq" id="WP_373655179.1">
    <property type="nucleotide sequence ID" value="NZ_JBGUAW010000003.1"/>
</dbReference>
<name>A0ABV4TSU8_9GAMM</name>
<keyword evidence="2" id="KW-1185">Reference proteome</keyword>
<protein>
    <submittedName>
        <fullName evidence="1">DUF3187 family protein</fullName>
    </submittedName>
</protein>
<evidence type="ECO:0000313" key="1">
    <source>
        <dbReference type="EMBL" id="MFA9460396.1"/>
    </source>
</evidence>
<organism evidence="1 2">
    <name type="scientific">Thiohalorhabdus methylotrophus</name>
    <dbReference type="NCBI Taxonomy" id="3242694"/>
    <lineage>
        <taxon>Bacteria</taxon>
        <taxon>Pseudomonadati</taxon>
        <taxon>Pseudomonadota</taxon>
        <taxon>Gammaproteobacteria</taxon>
        <taxon>Thiohalorhabdales</taxon>
        <taxon>Thiohalorhabdaceae</taxon>
        <taxon>Thiohalorhabdus</taxon>
    </lineage>
</organism>
<dbReference type="Pfam" id="PF11383">
    <property type="entry name" value="DUF3187"/>
    <property type="match status" value="1"/>
</dbReference>
<reference evidence="1 2" key="1">
    <citation type="submission" date="2024-08" db="EMBL/GenBank/DDBJ databases">
        <title>Whole-genome sequencing of halo(alkali)philic microorganisms from hypersaline lakes.</title>
        <authorList>
            <person name="Sorokin D.Y."/>
            <person name="Merkel A.Y."/>
            <person name="Messina E."/>
            <person name="Yakimov M."/>
        </authorList>
    </citation>
    <scope>NUCLEOTIDE SEQUENCE [LARGE SCALE GENOMIC DNA]</scope>
    <source>
        <strain evidence="1 2">Cl-TMA</strain>
    </source>
</reference>
<accession>A0ABV4TSU8</accession>
<sequence>MSILACLAPSSPPRAATDNPLRPSFVTATLSPVSHIYGLPRSTEPLTPGRQPFTARLHLDWASHDTIESAAGTGVLFDGETQRLTLALSGPLPAGTGGWTLEAPYVRHAGGSLDQPIDTWHRLLGLPQGGRPIRPRNAVLFRVRDGNGGEGVFLDRHRSGPGDVALGLRLPLMRGKAGTAPATLGIRLEAPTGSPDHLLGSGGWDLAAWVGANRSITTAHGEVAVHGAAGLLGMTGSEVLSGLHRNWAGFGRLAAGFRPWRPITLRGQVDLHSPFYDSPARPLGGTAGEFRLGAGLDLTGWGELRLGVSEDLLVETAPDITFHLAWTVRLRGGPR</sequence>
<proteinExistence type="predicted"/>
<dbReference type="EMBL" id="JBGUAW010000003">
    <property type="protein sequence ID" value="MFA9460396.1"/>
    <property type="molecule type" value="Genomic_DNA"/>
</dbReference>
<comment type="caution">
    <text evidence="1">The sequence shown here is derived from an EMBL/GenBank/DDBJ whole genome shotgun (WGS) entry which is preliminary data.</text>
</comment>
<gene>
    <name evidence="1" type="ORF">ACERLL_06090</name>
</gene>
<dbReference type="Proteomes" id="UP001575181">
    <property type="component" value="Unassembled WGS sequence"/>
</dbReference>